<protein>
    <submittedName>
        <fullName evidence="2">Uncharacterized protein</fullName>
    </submittedName>
</protein>
<evidence type="ECO:0000313" key="1">
    <source>
        <dbReference type="Proteomes" id="UP000887576"/>
    </source>
</evidence>
<name>A0AC34Q3Y7_9BILA</name>
<accession>A0AC34Q3Y7</accession>
<sequence>MVATLSILSICIGVFGFLAMWNIDLDPISMATTIMSIGFSVDFPAHASFHYYRTGMESGGKLTPEERILEVLTAIMYPLCQCGTSTILFVFCLLFVPSYMSEVFVKTMVLVISFGLIHGLFVIPVTLCAFSKIYNLLCAPNRPLHSAIQSLKSIKSTKKIDPNNKNVSKIEIHD</sequence>
<reference evidence="2" key="1">
    <citation type="submission" date="2022-11" db="UniProtKB">
        <authorList>
            <consortium name="WormBaseParasite"/>
        </authorList>
    </citation>
    <scope>IDENTIFICATION</scope>
</reference>
<dbReference type="Proteomes" id="UP000887576">
    <property type="component" value="Unplaced"/>
</dbReference>
<proteinExistence type="predicted"/>
<evidence type="ECO:0000313" key="2">
    <source>
        <dbReference type="WBParaSite" id="JU765_v2.g12795.t1"/>
    </source>
</evidence>
<dbReference type="WBParaSite" id="JU765_v2.g12795.t1">
    <property type="protein sequence ID" value="JU765_v2.g12795.t1"/>
    <property type="gene ID" value="JU765_v2.g12795"/>
</dbReference>
<organism evidence="1 2">
    <name type="scientific">Panagrolaimus sp. JU765</name>
    <dbReference type="NCBI Taxonomy" id="591449"/>
    <lineage>
        <taxon>Eukaryota</taxon>
        <taxon>Metazoa</taxon>
        <taxon>Ecdysozoa</taxon>
        <taxon>Nematoda</taxon>
        <taxon>Chromadorea</taxon>
        <taxon>Rhabditida</taxon>
        <taxon>Tylenchina</taxon>
        <taxon>Panagrolaimomorpha</taxon>
        <taxon>Panagrolaimoidea</taxon>
        <taxon>Panagrolaimidae</taxon>
        <taxon>Panagrolaimus</taxon>
    </lineage>
</organism>